<feature type="region of interest" description="Disordered" evidence="1">
    <location>
        <begin position="33"/>
        <end position="76"/>
    </location>
</feature>
<name>A0A8H7ZVY2_9FUNG</name>
<dbReference type="EMBL" id="JAEFCI010005260">
    <property type="protein sequence ID" value="KAG5460411.1"/>
    <property type="molecule type" value="Genomic_DNA"/>
</dbReference>
<evidence type="ECO:0000313" key="2">
    <source>
        <dbReference type="EMBL" id="KAG5460411.1"/>
    </source>
</evidence>
<protein>
    <submittedName>
        <fullName evidence="2">Uncharacterized protein</fullName>
    </submittedName>
</protein>
<comment type="caution">
    <text evidence="2">The sequence shown here is derived from an EMBL/GenBank/DDBJ whole genome shotgun (WGS) entry which is preliminary data.</text>
</comment>
<gene>
    <name evidence="2" type="ORF">BJ554DRAFT_7543</name>
</gene>
<feature type="non-terminal residue" evidence="2">
    <location>
        <position position="145"/>
    </location>
</feature>
<evidence type="ECO:0000313" key="3">
    <source>
        <dbReference type="Proteomes" id="UP000673691"/>
    </source>
</evidence>
<dbReference type="Proteomes" id="UP000673691">
    <property type="component" value="Unassembled WGS sequence"/>
</dbReference>
<keyword evidence="3" id="KW-1185">Reference proteome</keyword>
<reference evidence="2 3" key="1">
    <citation type="journal article" name="Sci. Rep.">
        <title>Genome-scale phylogenetic analyses confirm Olpidium as the closest living zoosporic fungus to the non-flagellated, terrestrial fungi.</title>
        <authorList>
            <person name="Chang Y."/>
            <person name="Rochon D."/>
            <person name="Sekimoto S."/>
            <person name="Wang Y."/>
            <person name="Chovatia M."/>
            <person name="Sandor L."/>
            <person name="Salamov A."/>
            <person name="Grigoriev I.V."/>
            <person name="Stajich J.E."/>
            <person name="Spatafora J.W."/>
        </authorList>
    </citation>
    <scope>NUCLEOTIDE SEQUENCE [LARGE SCALE GENOMIC DNA]</scope>
    <source>
        <strain evidence="2">S191</strain>
    </source>
</reference>
<evidence type="ECO:0000256" key="1">
    <source>
        <dbReference type="SAM" id="MobiDB-lite"/>
    </source>
</evidence>
<dbReference type="AlphaFoldDB" id="A0A8H7ZVY2"/>
<proteinExistence type="predicted"/>
<accession>A0A8H7ZVY2</accession>
<sequence>MGPAGFLVVWGVRGGVVSTVLPLRSAGLRSVCGARPQTATPSDGDGARQCHHPPRGDKPNSPARRDREQCLASVSRRPNELSLDRAPSELLGGLFRGRRAELSLVKTLPWAKQNLYDDGKKFFSFSWPTWNVSAVVCTLESCRAH</sequence>
<organism evidence="2 3">
    <name type="scientific">Olpidium bornovanus</name>
    <dbReference type="NCBI Taxonomy" id="278681"/>
    <lineage>
        <taxon>Eukaryota</taxon>
        <taxon>Fungi</taxon>
        <taxon>Fungi incertae sedis</taxon>
        <taxon>Olpidiomycota</taxon>
        <taxon>Olpidiomycotina</taxon>
        <taxon>Olpidiomycetes</taxon>
        <taxon>Olpidiales</taxon>
        <taxon>Olpidiaceae</taxon>
        <taxon>Olpidium</taxon>
    </lineage>
</organism>
<feature type="compositionally biased region" description="Basic and acidic residues" evidence="1">
    <location>
        <begin position="54"/>
        <end position="69"/>
    </location>
</feature>